<keyword evidence="2" id="KW-0732">Signal</keyword>
<evidence type="ECO:0000313" key="3">
    <source>
        <dbReference type="EMBL" id="JAN13853.1"/>
    </source>
</evidence>
<feature type="compositionally biased region" description="Polar residues" evidence="1">
    <location>
        <begin position="323"/>
        <end position="338"/>
    </location>
</feature>
<dbReference type="EMBL" id="GDIQ01080884">
    <property type="protein sequence ID" value="JAN13853.1"/>
    <property type="molecule type" value="Transcribed_RNA"/>
</dbReference>
<feature type="compositionally biased region" description="Polar residues" evidence="1">
    <location>
        <begin position="297"/>
        <end position="310"/>
    </location>
</feature>
<feature type="compositionally biased region" description="Polar residues" evidence="1">
    <location>
        <begin position="399"/>
        <end position="415"/>
    </location>
</feature>
<evidence type="ECO:0000256" key="2">
    <source>
        <dbReference type="SAM" id="SignalP"/>
    </source>
</evidence>
<feature type="region of interest" description="Disordered" evidence="1">
    <location>
        <begin position="226"/>
        <end position="255"/>
    </location>
</feature>
<feature type="signal peptide" evidence="2">
    <location>
        <begin position="1"/>
        <end position="19"/>
    </location>
</feature>
<reference evidence="3" key="1">
    <citation type="submission" date="2015-10" db="EMBL/GenBank/DDBJ databases">
        <title>EvidentialGene: Evidence-directed Construction of Complete mRNA Transcriptomes without Genomes.</title>
        <authorList>
            <person name="Gilbert D.G."/>
        </authorList>
    </citation>
    <scope>NUCLEOTIDE SEQUENCE</scope>
</reference>
<feature type="region of interest" description="Disordered" evidence="1">
    <location>
        <begin position="31"/>
        <end position="60"/>
    </location>
</feature>
<proteinExistence type="predicted"/>
<feature type="compositionally biased region" description="Polar residues" evidence="1">
    <location>
        <begin position="43"/>
        <end position="54"/>
    </location>
</feature>
<evidence type="ECO:0000256" key="1">
    <source>
        <dbReference type="SAM" id="MobiDB-lite"/>
    </source>
</evidence>
<feature type="compositionally biased region" description="Low complexity" evidence="1">
    <location>
        <begin position="339"/>
        <end position="361"/>
    </location>
</feature>
<organism evidence="3">
    <name type="scientific">Daphnia magna</name>
    <dbReference type="NCBI Taxonomy" id="35525"/>
    <lineage>
        <taxon>Eukaryota</taxon>
        <taxon>Metazoa</taxon>
        <taxon>Ecdysozoa</taxon>
        <taxon>Arthropoda</taxon>
        <taxon>Crustacea</taxon>
        <taxon>Branchiopoda</taxon>
        <taxon>Diplostraca</taxon>
        <taxon>Cladocera</taxon>
        <taxon>Anomopoda</taxon>
        <taxon>Daphniidae</taxon>
        <taxon>Daphnia</taxon>
    </lineage>
</organism>
<dbReference type="OrthoDB" id="6351254at2759"/>
<feature type="region of interest" description="Disordered" evidence="1">
    <location>
        <begin position="297"/>
        <end position="457"/>
    </location>
</feature>
<feature type="compositionally biased region" description="Pro residues" evidence="1">
    <location>
        <begin position="363"/>
        <end position="373"/>
    </location>
</feature>
<dbReference type="EMBL" id="GDIQ01076881">
    <property type="protein sequence ID" value="JAN17856.1"/>
    <property type="molecule type" value="Transcribed_RNA"/>
</dbReference>
<protein>
    <submittedName>
        <fullName evidence="3">Uncharacterized protein</fullName>
    </submittedName>
</protein>
<dbReference type="EMBL" id="GDIQ01040361">
    <property type="protein sequence ID" value="JAN54376.1"/>
    <property type="molecule type" value="Transcribed_RNA"/>
</dbReference>
<dbReference type="AlphaFoldDB" id="A0A0N8DXZ8"/>
<name>A0A0N8DXZ8_9CRUS</name>
<sequence>MICLKQLTIVCLLAAAVAALSSTAPHDQPFSSINFQGKRPQPIFQQETSKPSTDSNEREEFLTHSLGTSKVIIRPVSQLTTPAPLQSQQPASDSNDGCKCEPIDSCPIELMDFRFAVSCEYGTVRCCRPLEPVLIKETTPSKPVLVTPASTLKWPKKSCRCKPRKECDEQSIDRKSETSCSAGFVRCCETGIKIENHKTEVSPEAHVLGGNGFRPVQLPFLKMPQPADERISEQEPRPSDQELEPTENATSMITGNISLEDSLLTTTEKEQENNQGQLEQQQNLAPFAVQQFQPSRPLAPTQQQTNQQFGTPIRQPNFPIRNNPLNKFSVNQNPTNNAPGPQFQQPLQNQPPTGLPLQQLPIRPSPIFRPPNPGAVNHPQLGQPIHTQFQPSFAMGTPMGQQIPFQSPLGSSNFNQQQLPPIPPQHRPPTHSQPNTFQQQQFQRPPPAPTGGGGFFSSLMNMFN</sequence>
<feature type="compositionally biased region" description="Low complexity" evidence="1">
    <location>
        <begin position="433"/>
        <end position="443"/>
    </location>
</feature>
<accession>A0A0N8DXZ8</accession>
<feature type="chain" id="PRO_5007419973" evidence="2">
    <location>
        <begin position="20"/>
        <end position="464"/>
    </location>
</feature>
<feature type="compositionally biased region" description="Basic and acidic residues" evidence="1">
    <location>
        <begin position="227"/>
        <end position="240"/>
    </location>
</feature>